<proteinExistence type="predicted"/>
<evidence type="ECO:0000313" key="1">
    <source>
        <dbReference type="EMBL" id="CAB4532769.1"/>
    </source>
</evidence>
<sequence length="140" mass="15815">MADKSQDAEKLATYDVETRFESEMPTRNFTVVEAEAWLNNVCENEDLDPIRVSRQKLPSNIEGLAVFDNWCIKVPKNKVSQHTLLHELAHFACANRGHGREFRSQLVTLHRRYTSLTHAAALHQLFVASGLSVNPLIATS</sequence>
<dbReference type="EMBL" id="CAEZSE010000052">
    <property type="protein sequence ID" value="CAB4532769.1"/>
    <property type="molecule type" value="Genomic_DNA"/>
</dbReference>
<protein>
    <submittedName>
        <fullName evidence="1">Unannotated protein</fullName>
    </submittedName>
</protein>
<gene>
    <name evidence="1" type="ORF">UFOPK1353_00444</name>
</gene>
<organism evidence="1">
    <name type="scientific">freshwater metagenome</name>
    <dbReference type="NCBI Taxonomy" id="449393"/>
    <lineage>
        <taxon>unclassified sequences</taxon>
        <taxon>metagenomes</taxon>
        <taxon>ecological metagenomes</taxon>
    </lineage>
</organism>
<accession>A0A6J6B361</accession>
<dbReference type="AlphaFoldDB" id="A0A6J6B361"/>
<name>A0A6J6B361_9ZZZZ</name>
<reference evidence="1" key="1">
    <citation type="submission" date="2020-05" db="EMBL/GenBank/DDBJ databases">
        <authorList>
            <person name="Chiriac C."/>
            <person name="Salcher M."/>
            <person name="Ghai R."/>
            <person name="Kavagutti S V."/>
        </authorList>
    </citation>
    <scope>NUCLEOTIDE SEQUENCE</scope>
</reference>